<dbReference type="KEGG" id="gbc:GbCGDNIH3_0882"/>
<reference evidence="2" key="1">
    <citation type="submission" date="2012-06" db="EMBL/GenBank/DDBJ databases">
        <title>Genome analysis of multiple Granulibacter bethesdensis isolates demonstrates substantial genome diversity.</title>
        <authorList>
            <person name="Greenberg D.E."/>
            <person name="Porcella S.F."/>
            <person name="Zarember K."/>
            <person name="Zelazny A.M."/>
            <person name="Bruno D."/>
            <person name="Martens C."/>
            <person name="Barbian K.D."/>
            <person name="Jaske E."/>
            <person name="Holland S.M."/>
        </authorList>
    </citation>
    <scope>NUCLEOTIDE SEQUENCE [LARGE SCALE GENOMIC DNA]</scope>
    <source>
        <strain evidence="2">CGDNIH3</strain>
    </source>
</reference>
<gene>
    <name evidence="1" type="ORF">GbCGDNIH3_0882</name>
</gene>
<proteinExistence type="predicted"/>
<dbReference type="EMBL" id="CP003181">
    <property type="protein sequence ID" value="AHJ62706.1"/>
    <property type="molecule type" value="Genomic_DNA"/>
</dbReference>
<dbReference type="InterPro" id="IPR028978">
    <property type="entry name" value="Chorismate_lyase_/UTRA_dom_sf"/>
</dbReference>
<dbReference type="AlphaFoldDB" id="A0AAN0VFN2"/>
<evidence type="ECO:0000313" key="2">
    <source>
        <dbReference type="Proteomes" id="UP000019438"/>
    </source>
</evidence>
<name>A0AAN0VFN2_9PROT</name>
<organism evidence="1 2">
    <name type="scientific">Granulibacter bethesdensis</name>
    <dbReference type="NCBI Taxonomy" id="364410"/>
    <lineage>
        <taxon>Bacteria</taxon>
        <taxon>Pseudomonadati</taxon>
        <taxon>Pseudomonadota</taxon>
        <taxon>Alphaproteobacteria</taxon>
        <taxon>Acetobacterales</taxon>
        <taxon>Acetobacteraceae</taxon>
        <taxon>Granulibacter</taxon>
    </lineage>
</organism>
<dbReference type="SUPFAM" id="SSF64288">
    <property type="entry name" value="Chorismate lyase-like"/>
    <property type="match status" value="1"/>
</dbReference>
<accession>A0AAN0VFN2</accession>
<sequence length="273" mass="29628">MDGITRPLSSEQTDLIAGSPFFSGSAAGDCHAAPCLIIATCRIIRPDDKVIFPMPFYPRTVTAFLASLLLAGCQPASDKTAFVTPAYTLDQLTADLAAEPSATKVLQRWCIGRGLMPPASHVTAQKQPAGKVPSQALDSLHPSAGYDIVVRHVHLMCGPHVVSIATLAYLPEKLTPDMNRQLLLTDQPFGKIVLPLHFERRRLADDSRIPHSTMGETPIEADSPPKQAILINRALLTTSDGQPFAYVEEQYQRVLLNRPIQASSRGAGDRTQN</sequence>
<evidence type="ECO:0000313" key="1">
    <source>
        <dbReference type="EMBL" id="AHJ62706.1"/>
    </source>
</evidence>
<dbReference type="Gene3D" id="3.40.1410.10">
    <property type="entry name" value="Chorismate lyase-like"/>
    <property type="match status" value="1"/>
</dbReference>
<dbReference type="Proteomes" id="UP000019438">
    <property type="component" value="Chromosome"/>
</dbReference>
<protein>
    <submittedName>
        <fullName evidence="1">Membrane associated protein</fullName>
    </submittedName>
</protein>